<dbReference type="Proteomes" id="UP000295717">
    <property type="component" value="Unassembled WGS sequence"/>
</dbReference>
<name>A0A4R3N3E0_9GAMM</name>
<sequence length="125" mass="14689">MAQVNPQYIETIPARIAGIPCLIGVESYTHAPSFRGSPWKCDSADDYWGWTEAEWEVLDQRGRPAPWLQRKISQKDEDAISEMIDHHFAEERRQDRYEREIDRAMDASERELDRAMDLYEARFGL</sequence>
<evidence type="ECO:0000313" key="2">
    <source>
        <dbReference type="Proteomes" id="UP000295717"/>
    </source>
</evidence>
<proteinExistence type="predicted"/>
<dbReference type="OrthoDB" id="6199460at2"/>
<dbReference type="RefSeq" id="WP_132976804.1">
    <property type="nucleotide sequence ID" value="NZ_SMAO01000004.1"/>
</dbReference>
<accession>A0A4R3N3E0</accession>
<dbReference type="AlphaFoldDB" id="A0A4R3N3E0"/>
<reference evidence="1 2" key="1">
    <citation type="submission" date="2019-03" db="EMBL/GenBank/DDBJ databases">
        <title>Genomic Encyclopedia of Type Strains, Phase IV (KMG-IV): sequencing the most valuable type-strain genomes for metagenomic binning, comparative biology and taxonomic classification.</title>
        <authorList>
            <person name="Goeker M."/>
        </authorList>
    </citation>
    <scope>NUCLEOTIDE SEQUENCE [LARGE SCALE GENOMIC DNA]</scope>
    <source>
        <strain evidence="1 2">DSM 13587</strain>
    </source>
</reference>
<comment type="caution">
    <text evidence="1">The sequence shown here is derived from an EMBL/GenBank/DDBJ whole genome shotgun (WGS) entry which is preliminary data.</text>
</comment>
<evidence type="ECO:0000313" key="1">
    <source>
        <dbReference type="EMBL" id="TCT21189.1"/>
    </source>
</evidence>
<keyword evidence="2" id="KW-1185">Reference proteome</keyword>
<dbReference type="InterPro" id="IPR048374">
    <property type="entry name" value="YuA_Gp49-like"/>
</dbReference>
<dbReference type="EMBL" id="SMAO01000004">
    <property type="protein sequence ID" value="TCT21189.1"/>
    <property type="molecule type" value="Genomic_DNA"/>
</dbReference>
<gene>
    <name evidence="1" type="ORF">EDC35_10442</name>
</gene>
<organism evidence="1 2">
    <name type="scientific">Thiobaca trueperi</name>
    <dbReference type="NCBI Taxonomy" id="127458"/>
    <lineage>
        <taxon>Bacteria</taxon>
        <taxon>Pseudomonadati</taxon>
        <taxon>Pseudomonadota</taxon>
        <taxon>Gammaproteobacteria</taxon>
        <taxon>Chromatiales</taxon>
        <taxon>Chromatiaceae</taxon>
        <taxon>Thiobaca</taxon>
    </lineage>
</organism>
<protein>
    <submittedName>
        <fullName evidence="1">Uncharacterized protein</fullName>
    </submittedName>
</protein>
<dbReference type="Gene3D" id="3.30.300.260">
    <property type="match status" value="1"/>
</dbReference>
<dbReference type="Pfam" id="PF20788">
    <property type="entry name" value="YuA_Gp49"/>
    <property type="match status" value="1"/>
</dbReference>